<dbReference type="RefSeq" id="WP_068617560.1">
    <property type="nucleotide sequence ID" value="NZ_CP016268.1"/>
</dbReference>
<sequence length="301" mass="34660">MATPAPLILYIPGLKPKPEPSVHRDALRRCLLAGLEKVDPEIAAEVRSGDAVFDIVSWTYDFYGESRDMALDREGINALLDKEAADETDRKSARSWRRRALRWLYHIGDRLPFLIPRLADENVALHLRDLRRYVSNENDVAENTRRQLKVPLLAAAAAGRPVLLLAHSMGSVIAWDVLWQLSQNPDSDFTLDLLMTLGSPLGQRYIQRRLLGRCETGRARYPHNIRQWKNFAAVGELTALDRALRRDFGEMIELKLVRAIEDYEVYNWYRDHGVLNVHAEYGYLANRDTAVHIVEWWRGHK</sequence>
<dbReference type="KEGG" id="woc:BA177_15135"/>
<accession>A0A193LIS3</accession>
<reference evidence="1 2" key="1">
    <citation type="submission" date="2016-06" db="EMBL/GenBank/DDBJ databases">
        <title>Complete genome sequence of a deep-branching marine Gamma Proteobacterium Woeseia oceani type strain XK5.</title>
        <authorList>
            <person name="Mu D."/>
            <person name="Du Z."/>
        </authorList>
    </citation>
    <scope>NUCLEOTIDE SEQUENCE [LARGE SCALE GENOMIC DNA]</scope>
    <source>
        <strain evidence="1 2">XK5</strain>
    </source>
</reference>
<dbReference type="STRING" id="1548547.BA177_15135"/>
<protein>
    <recommendedName>
        <fullName evidence="3">AB hydrolase-1 domain-containing protein</fullName>
    </recommendedName>
</protein>
<evidence type="ECO:0000313" key="2">
    <source>
        <dbReference type="Proteomes" id="UP000092695"/>
    </source>
</evidence>
<dbReference type="EMBL" id="CP016268">
    <property type="protein sequence ID" value="ANO52343.1"/>
    <property type="molecule type" value="Genomic_DNA"/>
</dbReference>
<name>A0A193LIS3_9GAMM</name>
<dbReference type="OrthoDB" id="1114329at2"/>
<dbReference type="SUPFAM" id="SSF53474">
    <property type="entry name" value="alpha/beta-Hydrolases"/>
    <property type="match status" value="1"/>
</dbReference>
<proteinExistence type="predicted"/>
<organism evidence="1 2">
    <name type="scientific">Woeseia oceani</name>
    <dbReference type="NCBI Taxonomy" id="1548547"/>
    <lineage>
        <taxon>Bacteria</taxon>
        <taxon>Pseudomonadati</taxon>
        <taxon>Pseudomonadota</taxon>
        <taxon>Gammaproteobacteria</taxon>
        <taxon>Woeseiales</taxon>
        <taxon>Woeseiaceae</taxon>
        <taxon>Woeseia</taxon>
    </lineage>
</organism>
<gene>
    <name evidence="1" type="ORF">BA177_15135</name>
</gene>
<dbReference type="InterPro" id="IPR029058">
    <property type="entry name" value="AB_hydrolase_fold"/>
</dbReference>
<dbReference type="Gene3D" id="3.40.50.1820">
    <property type="entry name" value="alpha/beta hydrolase"/>
    <property type="match status" value="1"/>
</dbReference>
<keyword evidence="2" id="KW-1185">Reference proteome</keyword>
<evidence type="ECO:0008006" key="3">
    <source>
        <dbReference type="Google" id="ProtNLM"/>
    </source>
</evidence>
<evidence type="ECO:0000313" key="1">
    <source>
        <dbReference type="EMBL" id="ANO52343.1"/>
    </source>
</evidence>
<dbReference type="AlphaFoldDB" id="A0A193LIS3"/>
<dbReference type="Proteomes" id="UP000092695">
    <property type="component" value="Chromosome"/>
</dbReference>